<keyword evidence="3 6" id="KW-0812">Transmembrane</keyword>
<evidence type="ECO:0000256" key="1">
    <source>
        <dbReference type="ARBA" id="ARBA00004141"/>
    </source>
</evidence>
<evidence type="ECO:0000313" key="10">
    <source>
        <dbReference type="EMBL" id="EME26270.1"/>
    </source>
</evidence>
<dbReference type="GO" id="GO:0015187">
    <property type="term" value="F:glycine transmembrane transporter activity"/>
    <property type="evidence" value="ECO:0007669"/>
    <property type="project" value="TreeGrafter"/>
</dbReference>
<keyword evidence="5 6" id="KW-0472">Membrane</keyword>
<dbReference type="GO" id="GO:0016020">
    <property type="term" value="C:membrane"/>
    <property type="evidence" value="ECO:0007669"/>
    <property type="project" value="UniProtKB-SubCell"/>
</dbReference>
<dbReference type="InterPro" id="IPR023395">
    <property type="entry name" value="MCP_dom_sf"/>
</dbReference>
<dbReference type="GeneID" id="17085253"/>
<evidence type="ECO:0000256" key="2">
    <source>
        <dbReference type="ARBA" id="ARBA00022448"/>
    </source>
</evidence>
<dbReference type="PROSITE" id="PS50920">
    <property type="entry name" value="SOLCAR"/>
    <property type="match status" value="3"/>
</dbReference>
<comment type="similarity">
    <text evidence="7">Belongs to the mitochondrial carrier (TC 2.A.29) family.</text>
</comment>
<keyword evidence="11" id="KW-1185">Reference proteome</keyword>
<gene>
    <name evidence="10" type="ORF">Gasu_60950</name>
</gene>
<dbReference type="SUPFAM" id="SSF103506">
    <property type="entry name" value="Mitochondrial carrier"/>
    <property type="match status" value="1"/>
</dbReference>
<dbReference type="PRINTS" id="PR00926">
    <property type="entry name" value="MITOCARRIER"/>
</dbReference>
<evidence type="ECO:0000256" key="4">
    <source>
        <dbReference type="ARBA" id="ARBA00022737"/>
    </source>
</evidence>
<dbReference type="AlphaFoldDB" id="M2WR39"/>
<protein>
    <submittedName>
        <fullName evidence="10">Mitochondrial carrier, iron import</fullName>
    </submittedName>
</protein>
<feature type="repeat" description="Solcar" evidence="6">
    <location>
        <begin position="48"/>
        <end position="145"/>
    </location>
</feature>
<sequence length="379" mass="41782">MKSSSVDLSTTTKSPDDTSDLGKVEPIQSFKDNKPTTNKNDSAIGERHKASANFYAGAFSGLVSTLCLQPLDVVKTRMQQGSQYIVSPSVTLQRVLSPRNPLSVAASIVANTGILSLWRGTSPTIIRNCLGVGIYFVSLNAITNLMQSDDPETHMPAWKTLLAGGLSRSLSAVLLCPLSVLKTRFEAQVIDQNRGIIKALVEIYKKERLRGLFSGLVPTIVRDAPYSASYFLIYLRVREGLSSIVNGTYFSHLSMTKTNISSSPSEYHMITMSVSFVAGLIGGFAATFLTQPQDVIKTRMQLRAYSINRSQQNASTIEVIHTIYREDGIVGFFRGASPRFLKRCLGSAITWMIYEEFVAIFDKLLSEKTQRQSSQHVRA</sequence>
<keyword evidence="2 7" id="KW-0813">Transport</keyword>
<dbReference type="PANTHER" id="PTHR46181">
    <property type="entry name" value="MITOCHONDRIAL GLYCINE TRANSPORTER"/>
    <property type="match status" value="1"/>
</dbReference>
<dbReference type="Proteomes" id="UP000030680">
    <property type="component" value="Unassembled WGS sequence"/>
</dbReference>
<dbReference type="OMA" id="WGIYEEL"/>
<evidence type="ECO:0000256" key="3">
    <source>
        <dbReference type="ARBA" id="ARBA00022692"/>
    </source>
</evidence>
<dbReference type="InterPro" id="IPR002067">
    <property type="entry name" value="MCP"/>
</dbReference>
<dbReference type="PANTHER" id="PTHR46181:SF3">
    <property type="entry name" value="MITOCHONDRIAL GLYCINE TRANSPORTER"/>
    <property type="match status" value="1"/>
</dbReference>
<feature type="transmembrane region" description="Helical" evidence="9">
    <location>
        <begin position="267"/>
        <end position="290"/>
    </location>
</feature>
<feature type="repeat" description="Solcar" evidence="6">
    <location>
        <begin position="155"/>
        <end position="240"/>
    </location>
</feature>
<dbReference type="Gene3D" id="1.50.40.10">
    <property type="entry name" value="Mitochondrial carrier domain"/>
    <property type="match status" value="1"/>
</dbReference>
<dbReference type="Gramene" id="EME26270">
    <property type="protein sequence ID" value="EME26270"/>
    <property type="gene ID" value="Gasu_60950"/>
</dbReference>
<dbReference type="GO" id="GO:1904983">
    <property type="term" value="P:glycine import into mitochondrion"/>
    <property type="evidence" value="ECO:0007669"/>
    <property type="project" value="TreeGrafter"/>
</dbReference>
<comment type="subcellular location">
    <subcellularLocation>
        <location evidence="1">Membrane</location>
        <topology evidence="1">Multi-pass membrane protein</topology>
    </subcellularLocation>
</comment>
<feature type="compositionally biased region" description="Basic and acidic residues" evidence="8">
    <location>
        <begin position="14"/>
        <end position="23"/>
    </location>
</feature>
<evidence type="ECO:0000313" key="11">
    <source>
        <dbReference type="Proteomes" id="UP000030680"/>
    </source>
</evidence>
<dbReference type="EMBL" id="KB454557">
    <property type="protein sequence ID" value="EME26270.1"/>
    <property type="molecule type" value="Genomic_DNA"/>
</dbReference>
<dbReference type="RefSeq" id="XP_005702790.1">
    <property type="nucleotide sequence ID" value="XM_005702733.1"/>
</dbReference>
<name>M2WR39_GALSU</name>
<reference evidence="11" key="1">
    <citation type="journal article" date="2013" name="Science">
        <title>Gene transfer from bacteria and archaea facilitated evolution of an extremophilic eukaryote.</title>
        <authorList>
            <person name="Schonknecht G."/>
            <person name="Chen W.H."/>
            <person name="Ternes C.M."/>
            <person name="Barbier G.G."/>
            <person name="Shrestha R.P."/>
            <person name="Stanke M."/>
            <person name="Brautigam A."/>
            <person name="Baker B.J."/>
            <person name="Banfield J.F."/>
            <person name="Garavito R.M."/>
            <person name="Carr K."/>
            <person name="Wilkerson C."/>
            <person name="Rensing S.A."/>
            <person name="Gagneul D."/>
            <person name="Dickenson N.E."/>
            <person name="Oesterhelt C."/>
            <person name="Lercher M.J."/>
            <person name="Weber A.P."/>
        </authorList>
    </citation>
    <scope>NUCLEOTIDE SEQUENCE [LARGE SCALE GENOMIC DNA]</scope>
    <source>
        <strain evidence="11">074W</strain>
    </source>
</reference>
<feature type="region of interest" description="Disordered" evidence="8">
    <location>
        <begin position="1"/>
        <end position="43"/>
    </location>
</feature>
<keyword evidence="4" id="KW-0677">Repeat</keyword>
<evidence type="ECO:0000256" key="6">
    <source>
        <dbReference type="PROSITE-ProRule" id="PRU00282"/>
    </source>
</evidence>
<dbReference type="InterPro" id="IPR018108">
    <property type="entry name" value="MCP_transmembrane"/>
</dbReference>
<evidence type="ECO:0000256" key="8">
    <source>
        <dbReference type="SAM" id="MobiDB-lite"/>
    </source>
</evidence>
<accession>M2WR39</accession>
<evidence type="ECO:0000256" key="9">
    <source>
        <dbReference type="SAM" id="Phobius"/>
    </source>
</evidence>
<dbReference type="eggNOG" id="KOG0766">
    <property type="taxonomic scope" value="Eukaryota"/>
</dbReference>
<dbReference type="Pfam" id="PF00153">
    <property type="entry name" value="Mito_carr"/>
    <property type="match status" value="3"/>
</dbReference>
<proteinExistence type="inferred from homology"/>
<evidence type="ECO:0000256" key="5">
    <source>
        <dbReference type="ARBA" id="ARBA00023136"/>
    </source>
</evidence>
<dbReference type="OrthoDB" id="1924968at2759"/>
<feature type="repeat" description="Solcar" evidence="6">
    <location>
        <begin position="270"/>
        <end position="360"/>
    </location>
</feature>
<keyword evidence="9" id="KW-1133">Transmembrane helix</keyword>
<dbReference type="KEGG" id="gsl:Gasu_60950"/>
<dbReference type="GO" id="GO:0005739">
    <property type="term" value="C:mitochondrion"/>
    <property type="evidence" value="ECO:0007669"/>
    <property type="project" value="TreeGrafter"/>
</dbReference>
<organism evidence="10 11">
    <name type="scientific">Galdieria sulphuraria</name>
    <name type="common">Red alga</name>
    <dbReference type="NCBI Taxonomy" id="130081"/>
    <lineage>
        <taxon>Eukaryota</taxon>
        <taxon>Rhodophyta</taxon>
        <taxon>Bangiophyceae</taxon>
        <taxon>Galdieriales</taxon>
        <taxon>Galdieriaceae</taxon>
        <taxon>Galdieria</taxon>
    </lineage>
</organism>
<evidence type="ECO:0000256" key="7">
    <source>
        <dbReference type="RuleBase" id="RU000488"/>
    </source>
</evidence>